<sequence length="88" mass="9959">MDLIKLLNQNYYFLVPALWVIGYALKKTPRVPDWSIIWYLFGISLVLAWIAFGFNVDAILNGILAAGAAVFGHQTLKQTMESLDSRKK</sequence>
<evidence type="ECO:0000313" key="3">
    <source>
        <dbReference type="Proteomes" id="UP000257144"/>
    </source>
</evidence>
<keyword evidence="3" id="KW-1185">Reference proteome</keyword>
<accession>A0A3D8GWE0</accession>
<gene>
    <name evidence="2" type="ORF">DRW41_04200</name>
</gene>
<dbReference type="Pfam" id="PF16079">
    <property type="entry name" value="Phage_holin_5_2"/>
    <property type="match status" value="1"/>
</dbReference>
<dbReference type="AlphaFoldDB" id="A0A3D8GWE0"/>
<proteinExistence type="predicted"/>
<dbReference type="OrthoDB" id="2884029at2"/>
<keyword evidence="1" id="KW-0812">Transmembrane</keyword>
<feature type="transmembrane region" description="Helical" evidence="1">
    <location>
        <begin position="6"/>
        <end position="24"/>
    </location>
</feature>
<dbReference type="Proteomes" id="UP000257144">
    <property type="component" value="Unassembled WGS sequence"/>
</dbReference>
<dbReference type="EMBL" id="QNQT01000001">
    <property type="protein sequence ID" value="RDU38768.1"/>
    <property type="molecule type" value="Genomic_DNA"/>
</dbReference>
<feature type="transmembrane region" description="Helical" evidence="1">
    <location>
        <begin position="36"/>
        <end position="52"/>
    </location>
</feature>
<name>A0A3D8GWE0_9BACI</name>
<evidence type="ECO:0000313" key="2">
    <source>
        <dbReference type="EMBL" id="RDU38768.1"/>
    </source>
</evidence>
<protein>
    <recommendedName>
        <fullName evidence="4">Holin</fullName>
    </recommendedName>
</protein>
<evidence type="ECO:0000256" key="1">
    <source>
        <dbReference type="SAM" id="Phobius"/>
    </source>
</evidence>
<organism evidence="2 3">
    <name type="scientific">Neobacillus piezotolerans</name>
    <dbReference type="NCBI Taxonomy" id="2259171"/>
    <lineage>
        <taxon>Bacteria</taxon>
        <taxon>Bacillati</taxon>
        <taxon>Bacillota</taxon>
        <taxon>Bacilli</taxon>
        <taxon>Bacillales</taxon>
        <taxon>Bacillaceae</taxon>
        <taxon>Neobacillus</taxon>
    </lineage>
</organism>
<comment type="caution">
    <text evidence="2">The sequence shown here is derived from an EMBL/GenBank/DDBJ whole genome shotgun (WGS) entry which is preliminary data.</text>
</comment>
<reference evidence="2 3" key="1">
    <citation type="submission" date="2018-07" db="EMBL/GenBank/DDBJ databases">
        <title>Bacillus sp. YLB-04 draft genome sequence.</title>
        <authorList>
            <person name="Yu L."/>
            <person name="Tang X."/>
        </authorList>
    </citation>
    <scope>NUCLEOTIDE SEQUENCE [LARGE SCALE GENOMIC DNA]</scope>
    <source>
        <strain evidence="2 3">YLB-04</strain>
    </source>
</reference>
<keyword evidence="1" id="KW-0472">Membrane</keyword>
<evidence type="ECO:0008006" key="4">
    <source>
        <dbReference type="Google" id="ProtNLM"/>
    </source>
</evidence>
<keyword evidence="1" id="KW-1133">Transmembrane helix</keyword>
<dbReference type="InterPro" id="IPR032111">
    <property type="entry name" value="Clostridium_phage_holin"/>
</dbReference>